<comment type="caution">
    <text evidence="2">The sequence shown here is derived from an EMBL/GenBank/DDBJ whole genome shotgun (WGS) entry which is preliminary data.</text>
</comment>
<dbReference type="InterPro" id="IPR009081">
    <property type="entry name" value="PP-bd_ACP"/>
</dbReference>
<sequence>MNDDRARETVLAALRRIAPDAEVEGLDGHADLREAFDLDSLDFQAFTVELGRAAGVPVEDDDARDLTTLDACAAFLAGHRRSAG</sequence>
<gene>
    <name evidence="2" type="ORF">GCM10010492_57930</name>
</gene>
<dbReference type="InterPro" id="IPR036736">
    <property type="entry name" value="ACP-like_sf"/>
</dbReference>
<dbReference type="SUPFAM" id="SSF47336">
    <property type="entry name" value="ACP-like"/>
    <property type="match status" value="1"/>
</dbReference>
<organism evidence="2 3">
    <name type="scientific">Saccharothrix mutabilis subsp. mutabilis</name>
    <dbReference type="NCBI Taxonomy" id="66855"/>
    <lineage>
        <taxon>Bacteria</taxon>
        <taxon>Bacillati</taxon>
        <taxon>Actinomycetota</taxon>
        <taxon>Actinomycetes</taxon>
        <taxon>Pseudonocardiales</taxon>
        <taxon>Pseudonocardiaceae</taxon>
        <taxon>Saccharothrix</taxon>
    </lineage>
</organism>
<keyword evidence="3" id="KW-1185">Reference proteome</keyword>
<dbReference type="Proteomes" id="UP001500416">
    <property type="component" value="Unassembled WGS sequence"/>
</dbReference>
<dbReference type="Gene3D" id="1.10.1200.10">
    <property type="entry name" value="ACP-like"/>
    <property type="match status" value="1"/>
</dbReference>
<protein>
    <recommendedName>
        <fullName evidence="1">Carrier domain-containing protein</fullName>
    </recommendedName>
</protein>
<proteinExistence type="predicted"/>
<dbReference type="EMBL" id="BAAABU010000018">
    <property type="protein sequence ID" value="GAA0250198.1"/>
    <property type="molecule type" value="Genomic_DNA"/>
</dbReference>
<evidence type="ECO:0000313" key="2">
    <source>
        <dbReference type="EMBL" id="GAA0250198.1"/>
    </source>
</evidence>
<dbReference type="RefSeq" id="WP_343937103.1">
    <property type="nucleotide sequence ID" value="NZ_BAAABU010000018.1"/>
</dbReference>
<reference evidence="2 3" key="1">
    <citation type="journal article" date="2019" name="Int. J. Syst. Evol. Microbiol.">
        <title>The Global Catalogue of Microorganisms (GCM) 10K type strain sequencing project: providing services to taxonomists for standard genome sequencing and annotation.</title>
        <authorList>
            <consortium name="The Broad Institute Genomics Platform"/>
            <consortium name="The Broad Institute Genome Sequencing Center for Infectious Disease"/>
            <person name="Wu L."/>
            <person name="Ma J."/>
        </authorList>
    </citation>
    <scope>NUCLEOTIDE SEQUENCE [LARGE SCALE GENOMIC DNA]</scope>
    <source>
        <strain evidence="2 3">JCM 3380</strain>
    </source>
</reference>
<name>A0ABN0UGW7_9PSEU</name>
<dbReference type="Pfam" id="PF00550">
    <property type="entry name" value="PP-binding"/>
    <property type="match status" value="1"/>
</dbReference>
<evidence type="ECO:0000313" key="3">
    <source>
        <dbReference type="Proteomes" id="UP001500416"/>
    </source>
</evidence>
<evidence type="ECO:0000259" key="1">
    <source>
        <dbReference type="Pfam" id="PF00550"/>
    </source>
</evidence>
<feature type="domain" description="Carrier" evidence="1">
    <location>
        <begin position="10"/>
        <end position="76"/>
    </location>
</feature>
<accession>A0ABN0UGW7</accession>